<sequence length="406" mass="42992">MPLSPEDLPRSPSGRVPQWVIDERSAAGQDLPPLVTVRRRRRRPGLVIGVVAVLAAGTWWWTSGGPALPDGVTSSLEGLVQPAPPPPSAEVVALADAAHLSDEGRELLYRARTEILGADEFAGRCRGVGTLPRVRADGAVGCYLAETGSIIAYAPSDPRLRGFLVETVAHETLHAAWETLDPAEQTRLTALLESVVASLPADDTIHEQIAASVGSTTENRPTELFAYVGTQAWVAGGLDGQLEAAYSRFVSDRAALAAVHADWVAVLDGLTAEIQAASDALVAQEYANAEARATVSGETASLTFYRESYEAKRAEVASMSASDRQRLRLSWEWWDGTVLPMAPADETLAAAAALLARDEVDVPARDAAVAAAEAAAAAERVRVEAMLTELETLQRDLDPGAPAAQP</sequence>
<feature type="transmembrane region" description="Helical" evidence="1">
    <location>
        <begin position="45"/>
        <end position="62"/>
    </location>
</feature>
<dbReference type="EMBL" id="BJUB01000007">
    <property type="protein sequence ID" value="GEK21777.1"/>
    <property type="molecule type" value="Genomic_DNA"/>
</dbReference>
<evidence type="ECO:0008006" key="4">
    <source>
        <dbReference type="Google" id="ProtNLM"/>
    </source>
</evidence>
<keyword evidence="1" id="KW-1133">Transmembrane helix</keyword>
<reference evidence="2 3" key="1">
    <citation type="submission" date="2019-07" db="EMBL/GenBank/DDBJ databases">
        <title>Whole genome shotgun sequence of Cellulomonas xylanilytica NBRC 101102.</title>
        <authorList>
            <person name="Hosoyama A."/>
            <person name="Uohara A."/>
            <person name="Ohji S."/>
            <person name="Ichikawa N."/>
        </authorList>
    </citation>
    <scope>NUCLEOTIDE SEQUENCE [LARGE SCALE GENOMIC DNA]</scope>
    <source>
        <strain evidence="2 3">NBRC 101102</strain>
    </source>
</reference>
<evidence type="ECO:0000313" key="2">
    <source>
        <dbReference type="EMBL" id="GEK21777.1"/>
    </source>
</evidence>
<name>A0A510V4H0_9CELL</name>
<dbReference type="RefSeq" id="WP_146927582.1">
    <property type="nucleotide sequence ID" value="NZ_BJUB01000007.1"/>
</dbReference>
<dbReference type="OrthoDB" id="9787474at2"/>
<keyword evidence="1" id="KW-0472">Membrane</keyword>
<accession>A0A510V4H0</accession>
<proteinExistence type="predicted"/>
<keyword evidence="1" id="KW-0812">Transmembrane</keyword>
<comment type="caution">
    <text evidence="2">The sequence shown here is derived from an EMBL/GenBank/DDBJ whole genome shotgun (WGS) entry which is preliminary data.</text>
</comment>
<evidence type="ECO:0000313" key="3">
    <source>
        <dbReference type="Proteomes" id="UP000321118"/>
    </source>
</evidence>
<evidence type="ECO:0000256" key="1">
    <source>
        <dbReference type="SAM" id="Phobius"/>
    </source>
</evidence>
<organism evidence="2 3">
    <name type="scientific">Cellulomonas xylanilytica</name>
    <dbReference type="NCBI Taxonomy" id="233583"/>
    <lineage>
        <taxon>Bacteria</taxon>
        <taxon>Bacillati</taxon>
        <taxon>Actinomycetota</taxon>
        <taxon>Actinomycetes</taxon>
        <taxon>Micrococcales</taxon>
        <taxon>Cellulomonadaceae</taxon>
        <taxon>Cellulomonas</taxon>
    </lineage>
</organism>
<dbReference type="Proteomes" id="UP000321118">
    <property type="component" value="Unassembled WGS sequence"/>
</dbReference>
<gene>
    <name evidence="2" type="ORF">CXY01_22970</name>
</gene>
<keyword evidence="3" id="KW-1185">Reference proteome</keyword>
<dbReference type="AlphaFoldDB" id="A0A510V4H0"/>
<protein>
    <recommendedName>
        <fullName evidence="4">Aminopeptidase</fullName>
    </recommendedName>
</protein>